<keyword evidence="8" id="KW-1185">Reference proteome</keyword>
<keyword evidence="3 6" id="KW-0812">Transmembrane</keyword>
<dbReference type="PANTHER" id="PTHR11119">
    <property type="entry name" value="XANTHINE-URACIL / VITAMIN C PERMEASE FAMILY MEMBER"/>
    <property type="match status" value="1"/>
</dbReference>
<feature type="transmembrane region" description="Helical" evidence="6">
    <location>
        <begin position="263"/>
        <end position="285"/>
    </location>
</feature>
<feature type="transmembrane region" description="Helical" evidence="6">
    <location>
        <begin position="89"/>
        <end position="111"/>
    </location>
</feature>
<evidence type="ECO:0000256" key="4">
    <source>
        <dbReference type="ARBA" id="ARBA00022989"/>
    </source>
</evidence>
<dbReference type="Pfam" id="PF00860">
    <property type="entry name" value="Xan_ur_permease"/>
    <property type="match status" value="1"/>
</dbReference>
<evidence type="ECO:0000256" key="6">
    <source>
        <dbReference type="SAM" id="Phobius"/>
    </source>
</evidence>
<feature type="transmembrane region" description="Helical" evidence="6">
    <location>
        <begin position="44"/>
        <end position="68"/>
    </location>
</feature>
<feature type="transmembrane region" description="Helical" evidence="6">
    <location>
        <begin position="297"/>
        <end position="315"/>
    </location>
</feature>
<evidence type="ECO:0000313" key="8">
    <source>
        <dbReference type="Proteomes" id="UP001217089"/>
    </source>
</evidence>
<evidence type="ECO:0000256" key="1">
    <source>
        <dbReference type="ARBA" id="ARBA00004141"/>
    </source>
</evidence>
<dbReference type="InterPro" id="IPR006043">
    <property type="entry name" value="NCS2"/>
</dbReference>
<feature type="transmembrane region" description="Helical" evidence="6">
    <location>
        <begin position="155"/>
        <end position="173"/>
    </location>
</feature>
<feature type="transmembrane region" description="Helical" evidence="6">
    <location>
        <begin position="5"/>
        <end position="24"/>
    </location>
</feature>
<gene>
    <name evidence="7" type="ORF">KUTeg_004931</name>
</gene>
<evidence type="ECO:0000256" key="5">
    <source>
        <dbReference type="ARBA" id="ARBA00023136"/>
    </source>
</evidence>
<protein>
    <recommendedName>
        <fullName evidence="9">Solute carrier family 23 member 2</fullName>
    </recommendedName>
</protein>
<comment type="similarity">
    <text evidence="2">Belongs to the nucleobase:cation symporter-2 (NCS2) (TC 2.A.40) family.</text>
</comment>
<dbReference type="EMBL" id="JARBDR010000246">
    <property type="protein sequence ID" value="KAJ8317027.1"/>
    <property type="molecule type" value="Genomic_DNA"/>
</dbReference>
<proteinExistence type="inferred from homology"/>
<reference evidence="7 8" key="1">
    <citation type="submission" date="2022-12" db="EMBL/GenBank/DDBJ databases">
        <title>Chromosome-level genome of Tegillarca granosa.</title>
        <authorList>
            <person name="Kim J."/>
        </authorList>
    </citation>
    <scope>NUCLEOTIDE SEQUENCE [LARGE SCALE GENOMIC DNA]</scope>
    <source>
        <strain evidence="7">Teg-2019</strain>
        <tissue evidence="7">Adductor muscle</tissue>
    </source>
</reference>
<accession>A0ABQ9FKD4</accession>
<feature type="transmembrane region" description="Helical" evidence="6">
    <location>
        <begin position="239"/>
        <end position="257"/>
    </location>
</feature>
<comment type="subcellular location">
    <subcellularLocation>
        <location evidence="1">Membrane</location>
        <topology evidence="1">Multi-pass membrane protein</topology>
    </subcellularLocation>
</comment>
<evidence type="ECO:0000256" key="3">
    <source>
        <dbReference type="ARBA" id="ARBA00022692"/>
    </source>
</evidence>
<evidence type="ECO:0000313" key="7">
    <source>
        <dbReference type="EMBL" id="KAJ8317027.1"/>
    </source>
</evidence>
<sequence>MIAGFIHMVIGMTGLVGFLVRFIGPVTVVPSLTVVGLYSYRATVGFASAHWGIAFLTAGTTIILSLYLRNVNTPIPVWTPKGGCRIIRFPFHKVFSVLIAAIFGWVISIIITEAGGFSSDPKSKEFYARTDSRTYVIDMANWFLFPYPGQFGSPLFNTGAFITFLFGTISSVIDSIGDYYACARVCDLPAPPPHSVNRGIMIEGISSLIAGSAGASHATSTFGGNIGAIGITKVASLRVFQLLGIIYMIFGVIGKIGAVCVTIPYSVIGGMQMINFGVLVGVMISNIQFTDMSSTRNHVIIGCSMFVGLMMPYWMRENPNALDTGTRDERGLTAWEEKELTIAEKEKISELSFAKVESYKLLTQIVDIDKINFDNLVRGGRVTRQ</sequence>
<keyword evidence="4 6" id="KW-1133">Transmembrane helix</keyword>
<evidence type="ECO:0000256" key="2">
    <source>
        <dbReference type="ARBA" id="ARBA00008821"/>
    </source>
</evidence>
<name>A0ABQ9FKD4_TEGGR</name>
<comment type="caution">
    <text evidence="7">The sequence shown here is derived from an EMBL/GenBank/DDBJ whole genome shotgun (WGS) entry which is preliminary data.</text>
</comment>
<keyword evidence="5 6" id="KW-0472">Membrane</keyword>
<evidence type="ECO:0008006" key="9">
    <source>
        <dbReference type="Google" id="ProtNLM"/>
    </source>
</evidence>
<organism evidence="7 8">
    <name type="scientific">Tegillarca granosa</name>
    <name type="common">Malaysian cockle</name>
    <name type="synonym">Anadara granosa</name>
    <dbReference type="NCBI Taxonomy" id="220873"/>
    <lineage>
        <taxon>Eukaryota</taxon>
        <taxon>Metazoa</taxon>
        <taxon>Spiralia</taxon>
        <taxon>Lophotrochozoa</taxon>
        <taxon>Mollusca</taxon>
        <taxon>Bivalvia</taxon>
        <taxon>Autobranchia</taxon>
        <taxon>Pteriomorphia</taxon>
        <taxon>Arcoida</taxon>
        <taxon>Arcoidea</taxon>
        <taxon>Arcidae</taxon>
        <taxon>Tegillarca</taxon>
    </lineage>
</organism>
<dbReference type="Proteomes" id="UP001217089">
    <property type="component" value="Unassembled WGS sequence"/>
</dbReference>